<feature type="compositionally biased region" description="Low complexity" evidence="1">
    <location>
        <begin position="273"/>
        <end position="296"/>
    </location>
</feature>
<evidence type="ECO:0000313" key="2">
    <source>
        <dbReference type="EMBL" id="TQN43712.1"/>
    </source>
</evidence>
<dbReference type="Proteomes" id="UP000319865">
    <property type="component" value="Unassembled WGS sequence"/>
</dbReference>
<feature type="compositionally biased region" description="Pro residues" evidence="1">
    <location>
        <begin position="263"/>
        <end position="272"/>
    </location>
</feature>
<sequence>MSRSSDVGDEMTNDQFDEAFECFLVGRPVPAEAAPLVAFAETVRNSSARPGRPSPQLAELLATGLLTDPVGPSTGTTPTAPESARAAAPGPSTRRRRTMFTVLAAAAAKFASAGVAAQAATGVGLALVSVTGAGAAGVLPASIQDGVAEVIESVTPFDLPEAADRPVLPEQATVPHPDETRRTPEDLPGPGDVPTKEQFGTSVREDAQDGGVDGAQVSTDARETHQPEQPATPGTRAAERPSEQPATPETRAAERPAQQSAAPPAPETPGAPEPSSGGSARQGSADGQAQGSSGRP</sequence>
<accession>A0A543PI00</accession>
<comment type="caution">
    <text evidence="2">The sequence shown here is derived from an EMBL/GenBank/DDBJ whole genome shotgun (WGS) entry which is preliminary data.</text>
</comment>
<proteinExistence type="predicted"/>
<feature type="compositionally biased region" description="Basic and acidic residues" evidence="1">
    <location>
        <begin position="176"/>
        <end position="185"/>
    </location>
</feature>
<reference evidence="2 3" key="1">
    <citation type="submission" date="2019-06" db="EMBL/GenBank/DDBJ databases">
        <title>Sequencing the genomes of 1000 actinobacteria strains.</title>
        <authorList>
            <person name="Klenk H.-P."/>
        </authorList>
    </citation>
    <scope>NUCLEOTIDE SEQUENCE [LARGE SCALE GENOMIC DNA]</scope>
    <source>
        <strain evidence="2 3">DSM 46837</strain>
    </source>
</reference>
<protein>
    <submittedName>
        <fullName evidence="2">Uncharacterized protein</fullName>
    </submittedName>
</protein>
<dbReference type="OrthoDB" id="5194882at2"/>
<evidence type="ECO:0000313" key="3">
    <source>
        <dbReference type="Proteomes" id="UP000319865"/>
    </source>
</evidence>
<name>A0A543PI00_9ACTN</name>
<gene>
    <name evidence="2" type="ORF">FHU33_3175</name>
</gene>
<dbReference type="AlphaFoldDB" id="A0A543PI00"/>
<dbReference type="RefSeq" id="WP_142026171.1">
    <property type="nucleotide sequence ID" value="NZ_VFQE01000001.1"/>
</dbReference>
<organism evidence="2 3">
    <name type="scientific">Blastococcus colisei</name>
    <dbReference type="NCBI Taxonomy" id="1564162"/>
    <lineage>
        <taxon>Bacteria</taxon>
        <taxon>Bacillati</taxon>
        <taxon>Actinomycetota</taxon>
        <taxon>Actinomycetes</taxon>
        <taxon>Geodermatophilales</taxon>
        <taxon>Geodermatophilaceae</taxon>
        <taxon>Blastococcus</taxon>
    </lineage>
</organism>
<keyword evidence="3" id="KW-1185">Reference proteome</keyword>
<feature type="region of interest" description="Disordered" evidence="1">
    <location>
        <begin position="68"/>
        <end position="94"/>
    </location>
</feature>
<evidence type="ECO:0000256" key="1">
    <source>
        <dbReference type="SAM" id="MobiDB-lite"/>
    </source>
</evidence>
<dbReference type="EMBL" id="VFQE01000001">
    <property type="protein sequence ID" value="TQN43712.1"/>
    <property type="molecule type" value="Genomic_DNA"/>
</dbReference>
<feature type="region of interest" description="Disordered" evidence="1">
    <location>
        <begin position="161"/>
        <end position="296"/>
    </location>
</feature>